<gene>
    <name evidence="1" type="ORF">PROAA_1060042</name>
</gene>
<dbReference type="RefSeq" id="WP_186409457.1">
    <property type="nucleotide sequence ID" value="NZ_FLQY01000009.1"/>
</dbReference>
<dbReference type="PANTHER" id="PTHR35175:SF2">
    <property type="entry name" value="DUF1289 DOMAIN-CONTAINING PROTEIN"/>
    <property type="match status" value="1"/>
</dbReference>
<dbReference type="InterPro" id="IPR010710">
    <property type="entry name" value="DUF1289"/>
</dbReference>
<dbReference type="AlphaFoldDB" id="A0A1A8XEA2"/>
<dbReference type="EMBL" id="FLQY01000009">
    <property type="protein sequence ID" value="SBT03500.1"/>
    <property type="molecule type" value="Genomic_DNA"/>
</dbReference>
<proteinExistence type="predicted"/>
<protein>
    <recommendedName>
        <fullName evidence="3">Fe-S protein</fullName>
    </recommendedName>
</protein>
<dbReference type="Proteomes" id="UP000199600">
    <property type="component" value="Unassembled WGS sequence"/>
</dbReference>
<dbReference type="PANTHER" id="PTHR35175">
    <property type="entry name" value="DUF1289 DOMAIN-CONTAINING PROTEIN"/>
    <property type="match status" value="1"/>
</dbReference>
<evidence type="ECO:0008006" key="3">
    <source>
        <dbReference type="Google" id="ProtNLM"/>
    </source>
</evidence>
<keyword evidence="2" id="KW-1185">Reference proteome</keyword>
<sequence>MSLSPFSPAGVVSPCVNICQMDEISGLCRGCFRTLDEITSWSRAAVDDKLAILAAVDRRRAEHDPSGDEFRGDCDR</sequence>
<name>A0A1A8XEA2_9RHOO</name>
<evidence type="ECO:0000313" key="2">
    <source>
        <dbReference type="Proteomes" id="UP000199600"/>
    </source>
</evidence>
<reference evidence="1 2" key="1">
    <citation type="submission" date="2016-06" db="EMBL/GenBank/DDBJ databases">
        <authorList>
            <person name="Kjaerup R.B."/>
            <person name="Dalgaard T.S."/>
            <person name="Juul-Madsen H.R."/>
        </authorList>
    </citation>
    <scope>NUCLEOTIDE SEQUENCE [LARGE SCALE GENOMIC DNA]</scope>
    <source>
        <strain evidence="1">2</strain>
    </source>
</reference>
<evidence type="ECO:0000313" key="1">
    <source>
        <dbReference type="EMBL" id="SBT03500.1"/>
    </source>
</evidence>
<accession>A0A1A8XEA2</accession>
<dbReference type="Pfam" id="PF06945">
    <property type="entry name" value="DUF1289"/>
    <property type="match status" value="1"/>
</dbReference>
<organism evidence="1 2">
    <name type="scientific">Candidatus Propionivibrio aalborgensis</name>
    <dbReference type="NCBI Taxonomy" id="1860101"/>
    <lineage>
        <taxon>Bacteria</taxon>
        <taxon>Pseudomonadati</taxon>
        <taxon>Pseudomonadota</taxon>
        <taxon>Betaproteobacteria</taxon>
        <taxon>Rhodocyclales</taxon>
        <taxon>Rhodocyclaceae</taxon>
        <taxon>Propionivibrio</taxon>
    </lineage>
</organism>